<accession>A0A9Q1G8D6</accession>
<protein>
    <submittedName>
        <fullName evidence="2">Uncharacterized protein</fullName>
    </submittedName>
</protein>
<feature type="region of interest" description="Disordered" evidence="1">
    <location>
        <begin position="31"/>
        <end position="53"/>
    </location>
</feature>
<evidence type="ECO:0000313" key="2">
    <source>
        <dbReference type="EMBL" id="KAJ8376812.1"/>
    </source>
</evidence>
<sequence>MAPGGLQLACEPLRARTVWSAYGPTTLAEHENVSKVHPSSLPGTERTGGVPLPITPETQGAAAVTDNPSWVSVTWREFSHANRAARLESDGLHR</sequence>
<proteinExistence type="predicted"/>
<evidence type="ECO:0000313" key="3">
    <source>
        <dbReference type="Proteomes" id="UP001152622"/>
    </source>
</evidence>
<comment type="caution">
    <text evidence="2">The sequence shown here is derived from an EMBL/GenBank/DDBJ whole genome shotgun (WGS) entry which is preliminary data.</text>
</comment>
<reference evidence="2" key="1">
    <citation type="journal article" date="2023" name="Science">
        <title>Genome structures resolve the early diversification of teleost fishes.</title>
        <authorList>
            <person name="Parey E."/>
            <person name="Louis A."/>
            <person name="Montfort J."/>
            <person name="Bouchez O."/>
            <person name="Roques C."/>
            <person name="Iampietro C."/>
            <person name="Lluch J."/>
            <person name="Castinel A."/>
            <person name="Donnadieu C."/>
            <person name="Desvignes T."/>
            <person name="Floi Bucao C."/>
            <person name="Jouanno E."/>
            <person name="Wen M."/>
            <person name="Mejri S."/>
            <person name="Dirks R."/>
            <person name="Jansen H."/>
            <person name="Henkel C."/>
            <person name="Chen W.J."/>
            <person name="Zahm M."/>
            <person name="Cabau C."/>
            <person name="Klopp C."/>
            <person name="Thompson A.W."/>
            <person name="Robinson-Rechavi M."/>
            <person name="Braasch I."/>
            <person name="Lecointre G."/>
            <person name="Bobe J."/>
            <person name="Postlethwait J.H."/>
            <person name="Berthelot C."/>
            <person name="Roest Crollius H."/>
            <person name="Guiguen Y."/>
        </authorList>
    </citation>
    <scope>NUCLEOTIDE SEQUENCE</scope>
    <source>
        <strain evidence="2">WJC10195</strain>
    </source>
</reference>
<organism evidence="2 3">
    <name type="scientific">Synaphobranchus kaupii</name>
    <name type="common">Kaup's arrowtooth eel</name>
    <dbReference type="NCBI Taxonomy" id="118154"/>
    <lineage>
        <taxon>Eukaryota</taxon>
        <taxon>Metazoa</taxon>
        <taxon>Chordata</taxon>
        <taxon>Craniata</taxon>
        <taxon>Vertebrata</taxon>
        <taxon>Euteleostomi</taxon>
        <taxon>Actinopterygii</taxon>
        <taxon>Neopterygii</taxon>
        <taxon>Teleostei</taxon>
        <taxon>Anguilliformes</taxon>
        <taxon>Synaphobranchidae</taxon>
        <taxon>Synaphobranchus</taxon>
    </lineage>
</organism>
<dbReference type="EMBL" id="JAINUF010000002">
    <property type="protein sequence ID" value="KAJ8376812.1"/>
    <property type="molecule type" value="Genomic_DNA"/>
</dbReference>
<dbReference type="AlphaFoldDB" id="A0A9Q1G8D6"/>
<keyword evidence="3" id="KW-1185">Reference proteome</keyword>
<evidence type="ECO:0000256" key="1">
    <source>
        <dbReference type="SAM" id="MobiDB-lite"/>
    </source>
</evidence>
<gene>
    <name evidence="2" type="ORF">SKAU_G00073920</name>
</gene>
<dbReference type="Proteomes" id="UP001152622">
    <property type="component" value="Chromosome 2"/>
</dbReference>
<name>A0A9Q1G8D6_SYNKA</name>